<comment type="catalytic activity">
    <reaction evidence="1">
        <text>alpha-D-glucose 1-phosphate + ATP + H(+) = ADP-alpha-D-glucose + diphosphate</text>
        <dbReference type="Rhea" id="RHEA:12120"/>
        <dbReference type="ChEBI" id="CHEBI:15378"/>
        <dbReference type="ChEBI" id="CHEBI:30616"/>
        <dbReference type="ChEBI" id="CHEBI:33019"/>
        <dbReference type="ChEBI" id="CHEBI:57498"/>
        <dbReference type="ChEBI" id="CHEBI:58601"/>
        <dbReference type="EC" id="2.7.7.27"/>
    </reaction>
</comment>
<organism evidence="17 18">
    <name type="scientific">Vigna mungo</name>
    <name type="common">Black gram</name>
    <name type="synonym">Phaseolus mungo</name>
    <dbReference type="NCBI Taxonomy" id="3915"/>
    <lineage>
        <taxon>Eukaryota</taxon>
        <taxon>Viridiplantae</taxon>
        <taxon>Streptophyta</taxon>
        <taxon>Embryophyta</taxon>
        <taxon>Tracheophyta</taxon>
        <taxon>Spermatophyta</taxon>
        <taxon>Magnoliopsida</taxon>
        <taxon>eudicotyledons</taxon>
        <taxon>Gunneridae</taxon>
        <taxon>Pentapetalae</taxon>
        <taxon>rosids</taxon>
        <taxon>fabids</taxon>
        <taxon>Fabales</taxon>
        <taxon>Fabaceae</taxon>
        <taxon>Papilionoideae</taxon>
        <taxon>50 kb inversion clade</taxon>
        <taxon>NPAAA clade</taxon>
        <taxon>indigoferoid/millettioid clade</taxon>
        <taxon>Phaseoleae</taxon>
        <taxon>Vigna</taxon>
    </lineage>
</organism>
<evidence type="ECO:0000256" key="1">
    <source>
        <dbReference type="ARBA" id="ARBA00000956"/>
    </source>
</evidence>
<keyword evidence="8" id="KW-0808">Transferase</keyword>
<evidence type="ECO:0000256" key="10">
    <source>
        <dbReference type="ARBA" id="ARBA00022741"/>
    </source>
</evidence>
<dbReference type="InterPro" id="IPR011831">
    <property type="entry name" value="ADP-Glc_PPase"/>
</dbReference>
<dbReference type="Gene3D" id="3.90.550.10">
    <property type="entry name" value="Spore Coat Polysaccharide Biosynthesis Protein SpsA, Chain A"/>
    <property type="match status" value="1"/>
</dbReference>
<dbReference type="PANTHER" id="PTHR43523:SF12">
    <property type="entry name" value="GLUCOSE-1-PHOSPHATE ADENYLYLTRANSFERASE LARGE SUBUNIT 1, CHLOROPLASTIC-RELATED"/>
    <property type="match status" value="1"/>
</dbReference>
<reference evidence="17 18" key="1">
    <citation type="journal article" date="2023" name="Life. Sci Alliance">
        <title>Evolutionary insights into 3D genome organization and epigenetic landscape of Vigna mungo.</title>
        <authorList>
            <person name="Junaid A."/>
            <person name="Singh B."/>
            <person name="Bhatia S."/>
        </authorList>
    </citation>
    <scope>NUCLEOTIDE SEQUENCE [LARGE SCALE GENOMIC DNA]</scope>
    <source>
        <strain evidence="17">Urdbean</strain>
    </source>
</reference>
<sequence>MMNATIATADESRNIIANKGFGIKRTSSGFWGESTKGSLNVRFPNTKPCKSFKAASSKSGIARAVHSPDLDQESPALERSAFQSPKANPENVAAIILGGGAGTRLFPLTRTRAKSAVPIGGSYRLIDIPVSNCINSGIRKVYVLTQFNSCSLNAHLSRTYNFGNGVNFGGGFVEVLAATQTPGESGSKWFQGTADAVRRFTWVFEDAKNKSIEHIMIISVDHLCRMDYMQLVETHSESSADITVSCVPMDESGASDHGLMKIDRRGMITEFVGNPNEVDVNSMRVDTSLLGLSAEEAEEYPFLSPMGVFVFRTEVLLKLLRWSFPSCNDLESEIIPSSLRDHKVQAYLFKNYWKDIGTIKSFFEANLALTEQSPKFEFYDQKRPFFTSPRNNPPTRAIKCRLVDAIISHGCYLNQCKVQHSIVGLRSRLEAGSELQDTMMIGAEYYQTDSEIATLLETGKVPIGVGENTKIRKCIIDKNAKIGRNVIIANADGVEEADRPEEGFYIRSGIVVVVKNATIKDGTVI</sequence>
<evidence type="ECO:0000256" key="5">
    <source>
        <dbReference type="ARBA" id="ARBA00011680"/>
    </source>
</evidence>
<evidence type="ECO:0000256" key="6">
    <source>
        <dbReference type="ARBA" id="ARBA00012460"/>
    </source>
</evidence>
<keyword evidence="11" id="KW-0067">ATP-binding</keyword>
<evidence type="ECO:0000256" key="14">
    <source>
        <dbReference type="ARBA" id="ARBA00030817"/>
    </source>
</evidence>
<dbReference type="InterPro" id="IPR011004">
    <property type="entry name" value="Trimer_LpxA-like_sf"/>
</dbReference>
<gene>
    <name evidence="17" type="ORF">V8G54_036622</name>
</gene>
<evidence type="ECO:0000256" key="4">
    <source>
        <dbReference type="ARBA" id="ARBA00010443"/>
    </source>
</evidence>
<dbReference type="InterPro" id="IPR005836">
    <property type="entry name" value="ADP_Glu_pyroP_CS"/>
</dbReference>
<keyword evidence="10" id="KW-0547">Nucleotide-binding</keyword>
<dbReference type="Proteomes" id="UP001374535">
    <property type="component" value="Chromosome 11"/>
</dbReference>
<dbReference type="NCBIfam" id="NF002772">
    <property type="entry name" value="PRK02862.1"/>
    <property type="match status" value="1"/>
</dbReference>
<comment type="function">
    <text evidence="2">This protein plays a role in synthesis of starch. It catalyzes the synthesis of the activated glycosyl donor, ADP-glucose from Glc-1-P and ATP.</text>
</comment>
<dbReference type="InterPro" id="IPR005835">
    <property type="entry name" value="NTP_transferase_dom"/>
</dbReference>
<protein>
    <recommendedName>
        <fullName evidence="6">glucose-1-phosphate adenylyltransferase</fullName>
        <ecNumber evidence="6">2.7.7.27</ecNumber>
    </recommendedName>
    <alternativeName>
        <fullName evidence="15">ADP-glucose pyrophosphorylase</fullName>
    </alternativeName>
    <alternativeName>
        <fullName evidence="14">ADP-glucose synthase</fullName>
    </alternativeName>
    <alternativeName>
        <fullName evidence="13">Alpha-D-glucose-1-phosphate adenyl transferase</fullName>
    </alternativeName>
</protein>
<comment type="similarity">
    <text evidence="4">Belongs to the bacterial/plant glucose-1-phosphate adenylyltransferase family.</text>
</comment>
<dbReference type="EC" id="2.7.7.27" evidence="6"/>
<dbReference type="PANTHER" id="PTHR43523">
    <property type="entry name" value="GLUCOSE-1-PHOSPHATE ADENYLYLTRANSFERASE-RELATED"/>
    <property type="match status" value="1"/>
</dbReference>
<dbReference type="GO" id="GO:0005524">
    <property type="term" value="F:ATP binding"/>
    <property type="evidence" value="ECO:0007669"/>
    <property type="project" value="UniProtKB-KW"/>
</dbReference>
<dbReference type="GO" id="GO:0008878">
    <property type="term" value="F:glucose-1-phosphate adenylyltransferase activity"/>
    <property type="evidence" value="ECO:0007669"/>
    <property type="project" value="UniProtKB-EC"/>
</dbReference>
<comment type="subunit">
    <text evidence="5">Heterotetramer.</text>
</comment>
<dbReference type="GO" id="GO:0019252">
    <property type="term" value="P:starch biosynthetic process"/>
    <property type="evidence" value="ECO:0007669"/>
    <property type="project" value="UniProtKB-KW"/>
</dbReference>
<evidence type="ECO:0000256" key="9">
    <source>
        <dbReference type="ARBA" id="ARBA00022695"/>
    </source>
</evidence>
<evidence type="ECO:0000256" key="12">
    <source>
        <dbReference type="ARBA" id="ARBA00022922"/>
    </source>
</evidence>
<evidence type="ECO:0000313" key="18">
    <source>
        <dbReference type="Proteomes" id="UP001374535"/>
    </source>
</evidence>
<evidence type="ECO:0000256" key="3">
    <source>
        <dbReference type="ARBA" id="ARBA00004727"/>
    </source>
</evidence>
<evidence type="ECO:0000256" key="2">
    <source>
        <dbReference type="ARBA" id="ARBA00002231"/>
    </source>
</evidence>
<evidence type="ECO:0000256" key="8">
    <source>
        <dbReference type="ARBA" id="ARBA00022679"/>
    </source>
</evidence>
<evidence type="ECO:0000313" key="17">
    <source>
        <dbReference type="EMBL" id="WVY91108.1"/>
    </source>
</evidence>
<proteinExistence type="inferred from homology"/>
<name>A0AAQ3RFM5_VIGMU</name>
<comment type="pathway">
    <text evidence="3">Glycan biosynthesis; starch biosynthesis.</text>
</comment>
<dbReference type="CDD" id="cd02508">
    <property type="entry name" value="ADP_Glucose_PP"/>
    <property type="match status" value="1"/>
</dbReference>
<dbReference type="Gene3D" id="2.160.10.10">
    <property type="entry name" value="Hexapeptide repeat proteins"/>
    <property type="match status" value="1"/>
</dbReference>
<dbReference type="Pfam" id="PF00483">
    <property type="entry name" value="NTP_transferase"/>
    <property type="match status" value="1"/>
</dbReference>
<keyword evidence="12" id="KW-0750">Starch biosynthesis</keyword>
<evidence type="ECO:0000259" key="16">
    <source>
        <dbReference type="Pfam" id="PF00483"/>
    </source>
</evidence>
<dbReference type="SUPFAM" id="SSF53448">
    <property type="entry name" value="Nucleotide-diphospho-sugar transferases"/>
    <property type="match status" value="1"/>
</dbReference>
<feature type="domain" description="Nucleotidyl transferase" evidence="16">
    <location>
        <begin position="94"/>
        <end position="371"/>
    </location>
</feature>
<dbReference type="InterPro" id="IPR029044">
    <property type="entry name" value="Nucleotide-diphossugar_trans"/>
</dbReference>
<evidence type="ECO:0000256" key="13">
    <source>
        <dbReference type="ARBA" id="ARBA00030645"/>
    </source>
</evidence>
<dbReference type="EMBL" id="CP144690">
    <property type="protein sequence ID" value="WVY91108.1"/>
    <property type="molecule type" value="Genomic_DNA"/>
</dbReference>
<dbReference type="CDD" id="cd04651">
    <property type="entry name" value="LbH_G1P_AT_C"/>
    <property type="match status" value="1"/>
</dbReference>
<accession>A0AAQ3RFM5</accession>
<keyword evidence="9" id="KW-0548">Nucleotidyltransferase</keyword>
<evidence type="ECO:0000256" key="7">
    <source>
        <dbReference type="ARBA" id="ARBA00022533"/>
    </source>
</evidence>
<keyword evidence="7" id="KW-0021">Allosteric enzyme</keyword>
<dbReference type="Pfam" id="PF25247">
    <property type="entry name" value="LbH_GLGC"/>
    <property type="match status" value="1"/>
</dbReference>
<dbReference type="PROSITE" id="PS00809">
    <property type="entry name" value="ADP_GLC_PYROPHOSPH_2"/>
    <property type="match status" value="1"/>
</dbReference>
<evidence type="ECO:0000256" key="15">
    <source>
        <dbReference type="ARBA" id="ARBA00032494"/>
    </source>
</evidence>
<evidence type="ECO:0000256" key="11">
    <source>
        <dbReference type="ARBA" id="ARBA00022840"/>
    </source>
</evidence>
<dbReference type="GO" id="GO:0005978">
    <property type="term" value="P:glycogen biosynthetic process"/>
    <property type="evidence" value="ECO:0007669"/>
    <property type="project" value="InterPro"/>
</dbReference>
<dbReference type="AlphaFoldDB" id="A0AAQ3RFM5"/>
<dbReference type="SUPFAM" id="SSF51161">
    <property type="entry name" value="Trimeric LpxA-like enzymes"/>
    <property type="match status" value="1"/>
</dbReference>
<keyword evidence="18" id="KW-1185">Reference proteome</keyword>